<dbReference type="AlphaFoldDB" id="A0A6C2U535"/>
<evidence type="ECO:0000313" key="2">
    <source>
        <dbReference type="EMBL" id="VGO15178.1"/>
    </source>
</evidence>
<sequence length="75" mass="8617">MEVYTYSEARQNMAALLDKADRGERIRIRRKDGHLFELQAVKETSSPLDVEGVDLEITTDEIVGFVRESRNRYGA</sequence>
<reference evidence="2 3" key="1">
    <citation type="submission" date="2019-04" db="EMBL/GenBank/DDBJ databases">
        <authorList>
            <person name="Van Vliet M D."/>
        </authorList>
    </citation>
    <scope>NUCLEOTIDE SEQUENCE [LARGE SCALE GENOMIC DNA]</scope>
    <source>
        <strain evidence="2 3">F1</strain>
    </source>
</reference>
<keyword evidence="3" id="KW-1185">Reference proteome</keyword>
<dbReference type="InterPro" id="IPR036165">
    <property type="entry name" value="YefM-like_sf"/>
</dbReference>
<evidence type="ECO:0000313" key="3">
    <source>
        <dbReference type="Proteomes" id="UP000366872"/>
    </source>
</evidence>
<comment type="similarity">
    <text evidence="1">Belongs to the phD/YefM antitoxin family.</text>
</comment>
<proteinExistence type="inferred from homology"/>
<dbReference type="Proteomes" id="UP000366872">
    <property type="component" value="Unassembled WGS sequence"/>
</dbReference>
<evidence type="ECO:0008006" key="4">
    <source>
        <dbReference type="Google" id="ProtNLM"/>
    </source>
</evidence>
<organism evidence="2 3">
    <name type="scientific">Pontiella desulfatans</name>
    <dbReference type="NCBI Taxonomy" id="2750659"/>
    <lineage>
        <taxon>Bacteria</taxon>
        <taxon>Pseudomonadati</taxon>
        <taxon>Kiritimatiellota</taxon>
        <taxon>Kiritimatiellia</taxon>
        <taxon>Kiritimatiellales</taxon>
        <taxon>Pontiellaceae</taxon>
        <taxon>Pontiella</taxon>
    </lineage>
</organism>
<dbReference type="EMBL" id="CAAHFG010000002">
    <property type="protein sequence ID" value="VGO15178.1"/>
    <property type="molecule type" value="Genomic_DNA"/>
</dbReference>
<dbReference type="SUPFAM" id="SSF143120">
    <property type="entry name" value="YefM-like"/>
    <property type="match status" value="1"/>
</dbReference>
<dbReference type="Gene3D" id="3.40.1620.10">
    <property type="entry name" value="YefM-like domain"/>
    <property type="match status" value="1"/>
</dbReference>
<evidence type="ECO:0000256" key="1">
    <source>
        <dbReference type="ARBA" id="ARBA00009981"/>
    </source>
</evidence>
<protein>
    <recommendedName>
        <fullName evidence="4">Antitoxin</fullName>
    </recommendedName>
</protein>
<name>A0A6C2U535_PONDE</name>
<accession>A0A6C2U535</accession>
<dbReference type="RefSeq" id="WP_136080768.1">
    <property type="nucleotide sequence ID" value="NZ_CAAHFG010000002.1"/>
</dbReference>
<gene>
    <name evidence="2" type="ORF">PDESU_03760</name>
</gene>